<sequence length="267" mass="30032">MSVIVDELERLLQSGKQARELLSSYITGVVGDLSIVSQCLHQWTRYQPWARSWESELVNRENKLKQEFAERTQSWGQILAALEVAIPETSKSSRAVNLGEPSNGRFIYPIEKRPTKENVEALRRAESHLDAFWAAIDQTMVAKAGDLHGTAVRNLLSQPRILQRTREWVEPEQPQPTASTQDKVGEVDIYAPYQAISRIYSGLPARTLELSQPKAKVKTHGTPRATAAPVREVETLLRPNSADRQPTFSVDARCPKGLPDRLRSTLQ</sequence>
<accession>A0A5N5WKT6</accession>
<proteinExistence type="predicted"/>
<name>A0A5N5WKT6_9EURO</name>
<dbReference type="OrthoDB" id="4510200at2759"/>
<evidence type="ECO:0000313" key="3">
    <source>
        <dbReference type="Proteomes" id="UP000326565"/>
    </source>
</evidence>
<gene>
    <name evidence="2" type="ORF">BDV29DRAFT_57713</name>
</gene>
<dbReference type="Proteomes" id="UP000326565">
    <property type="component" value="Unassembled WGS sequence"/>
</dbReference>
<feature type="compositionally biased region" description="Basic and acidic residues" evidence="1">
    <location>
        <begin position="258"/>
        <end position="267"/>
    </location>
</feature>
<protein>
    <submittedName>
        <fullName evidence="2">Uncharacterized protein</fullName>
    </submittedName>
</protein>
<keyword evidence="3" id="KW-1185">Reference proteome</keyword>
<dbReference type="EMBL" id="ML732353">
    <property type="protein sequence ID" value="KAB8069161.1"/>
    <property type="molecule type" value="Genomic_DNA"/>
</dbReference>
<reference evidence="2 3" key="1">
    <citation type="submission" date="2019-04" db="EMBL/GenBank/DDBJ databases">
        <title>Friends and foes A comparative genomics study of 23 Aspergillus species from section Flavi.</title>
        <authorList>
            <consortium name="DOE Joint Genome Institute"/>
            <person name="Kjaerbolling I."/>
            <person name="Vesth T."/>
            <person name="Frisvad J.C."/>
            <person name="Nybo J.L."/>
            <person name="Theobald S."/>
            <person name="Kildgaard S."/>
            <person name="Isbrandt T."/>
            <person name="Kuo A."/>
            <person name="Sato A."/>
            <person name="Lyhne E.K."/>
            <person name="Kogle M.E."/>
            <person name="Wiebenga A."/>
            <person name="Kun R.S."/>
            <person name="Lubbers R.J."/>
            <person name="Makela M.R."/>
            <person name="Barry K."/>
            <person name="Chovatia M."/>
            <person name="Clum A."/>
            <person name="Daum C."/>
            <person name="Haridas S."/>
            <person name="He G."/>
            <person name="LaButti K."/>
            <person name="Lipzen A."/>
            <person name="Mondo S."/>
            <person name="Riley R."/>
            <person name="Salamov A."/>
            <person name="Simmons B.A."/>
            <person name="Magnuson J.K."/>
            <person name="Henrissat B."/>
            <person name="Mortensen U.H."/>
            <person name="Larsen T.O."/>
            <person name="Devries R.P."/>
            <person name="Grigoriev I.V."/>
            <person name="Machida M."/>
            <person name="Baker S.E."/>
            <person name="Andersen M.R."/>
        </authorList>
    </citation>
    <scope>NUCLEOTIDE SEQUENCE [LARGE SCALE GENOMIC DNA]</scope>
    <source>
        <strain evidence="2 3">CBS 151.66</strain>
    </source>
</reference>
<feature type="region of interest" description="Disordered" evidence="1">
    <location>
        <begin position="238"/>
        <end position="267"/>
    </location>
</feature>
<organism evidence="2 3">
    <name type="scientific">Aspergillus leporis</name>
    <dbReference type="NCBI Taxonomy" id="41062"/>
    <lineage>
        <taxon>Eukaryota</taxon>
        <taxon>Fungi</taxon>
        <taxon>Dikarya</taxon>
        <taxon>Ascomycota</taxon>
        <taxon>Pezizomycotina</taxon>
        <taxon>Eurotiomycetes</taxon>
        <taxon>Eurotiomycetidae</taxon>
        <taxon>Eurotiales</taxon>
        <taxon>Aspergillaceae</taxon>
        <taxon>Aspergillus</taxon>
        <taxon>Aspergillus subgen. Circumdati</taxon>
    </lineage>
</organism>
<evidence type="ECO:0000313" key="2">
    <source>
        <dbReference type="EMBL" id="KAB8069161.1"/>
    </source>
</evidence>
<dbReference type="PANTHER" id="PTHR40788">
    <property type="entry name" value="CLR5 DOMAIN-CONTAINING PROTEIN-RELATED"/>
    <property type="match status" value="1"/>
</dbReference>
<dbReference type="PANTHER" id="PTHR40788:SF2">
    <property type="entry name" value="CLR5 DOMAIN-CONTAINING PROTEIN"/>
    <property type="match status" value="1"/>
</dbReference>
<dbReference type="AlphaFoldDB" id="A0A5N5WKT6"/>
<evidence type="ECO:0000256" key="1">
    <source>
        <dbReference type="SAM" id="MobiDB-lite"/>
    </source>
</evidence>